<evidence type="ECO:0000313" key="1">
    <source>
        <dbReference type="EMBL" id="ACA45510.1"/>
    </source>
</evidence>
<dbReference type="KEGG" id="cbb:CLD_2056"/>
<name>B1IJ23_CLOBK</name>
<evidence type="ECO:0000313" key="2">
    <source>
        <dbReference type="Proteomes" id="UP000008541"/>
    </source>
</evidence>
<dbReference type="RefSeq" id="WP_003399895.1">
    <property type="nucleotide sequence ID" value="NC_010516.1"/>
</dbReference>
<sequence>MEIRKDVLKIAKGIVQKKPEEIWLVSTNTLMAKRYWKSLKEIIPHVFKPMKPIFISSRESMIMGLNSQNTIILKCGPW</sequence>
<reference evidence="1 2" key="1">
    <citation type="journal article" date="2007" name="PLoS ONE">
        <title>Analysis of the neurotoxin complex genes in Clostridium botulinum A1-A4 and B1 strains: BoNT/A3, /Ba4 and /B1 clusters are located within plasmids.</title>
        <authorList>
            <person name="Smith T.J."/>
            <person name="Hill K.K."/>
            <person name="Foley B.T."/>
            <person name="Detter J.C."/>
            <person name="Munk A.C."/>
            <person name="Bruce D.C."/>
            <person name="Doggett N.A."/>
            <person name="Smith L.A."/>
            <person name="Marks J.D."/>
            <person name="Xie G."/>
            <person name="Brettin T.S."/>
        </authorList>
    </citation>
    <scope>NUCLEOTIDE SEQUENCE [LARGE SCALE GENOMIC DNA]</scope>
    <source>
        <strain evidence="2">Okra / Type B1</strain>
    </source>
</reference>
<organism evidence="1 2">
    <name type="scientific">Clostridium botulinum (strain Okra / Type B1)</name>
    <dbReference type="NCBI Taxonomy" id="498213"/>
    <lineage>
        <taxon>Bacteria</taxon>
        <taxon>Bacillati</taxon>
        <taxon>Bacillota</taxon>
        <taxon>Clostridia</taxon>
        <taxon>Eubacteriales</taxon>
        <taxon>Clostridiaceae</taxon>
        <taxon>Clostridium</taxon>
    </lineage>
</organism>
<protein>
    <submittedName>
        <fullName evidence="1">Uncharacterized protein</fullName>
    </submittedName>
</protein>
<dbReference type="EMBL" id="CP000939">
    <property type="protein sequence ID" value="ACA45510.1"/>
    <property type="molecule type" value="Genomic_DNA"/>
</dbReference>
<dbReference type="AlphaFoldDB" id="B1IJ23"/>
<accession>B1IJ23</accession>
<proteinExistence type="predicted"/>
<gene>
    <name evidence="1" type="ordered locus">CLD_2056</name>
</gene>
<dbReference type="HOGENOM" id="CLU_2615705_0_0_9"/>
<dbReference type="Proteomes" id="UP000008541">
    <property type="component" value="Chromosome"/>
</dbReference>